<protein>
    <submittedName>
        <fullName evidence="2">Class I SAM-dependent methyltransferase</fullName>
    </submittedName>
</protein>
<dbReference type="GO" id="GO:0032259">
    <property type="term" value="P:methylation"/>
    <property type="evidence" value="ECO:0007669"/>
    <property type="project" value="UniProtKB-KW"/>
</dbReference>
<organism evidence="2 3">
    <name type="scientific">Pontibacter diazotrophicus</name>
    <dbReference type="NCBI Taxonomy" id="1400979"/>
    <lineage>
        <taxon>Bacteria</taxon>
        <taxon>Pseudomonadati</taxon>
        <taxon>Bacteroidota</taxon>
        <taxon>Cytophagia</taxon>
        <taxon>Cytophagales</taxon>
        <taxon>Hymenobacteraceae</taxon>
        <taxon>Pontibacter</taxon>
    </lineage>
</organism>
<evidence type="ECO:0000313" key="2">
    <source>
        <dbReference type="EMBL" id="RDV17005.1"/>
    </source>
</evidence>
<reference evidence="3" key="1">
    <citation type="submission" date="2018-08" db="EMBL/GenBank/DDBJ databases">
        <authorList>
            <person name="Liu Z.-W."/>
            <person name="Du Z.-J."/>
        </authorList>
    </citation>
    <scope>NUCLEOTIDE SEQUENCE [LARGE SCALE GENOMIC DNA]</scope>
    <source>
        <strain evidence="3">H4X</strain>
    </source>
</reference>
<keyword evidence="2" id="KW-0808">Transferase</keyword>
<comment type="caution">
    <text evidence="2">The sequence shown here is derived from an EMBL/GenBank/DDBJ whole genome shotgun (WGS) entry which is preliminary data.</text>
</comment>
<keyword evidence="3" id="KW-1185">Reference proteome</keyword>
<dbReference type="GO" id="GO:0008168">
    <property type="term" value="F:methyltransferase activity"/>
    <property type="evidence" value="ECO:0007669"/>
    <property type="project" value="UniProtKB-KW"/>
</dbReference>
<gene>
    <name evidence="2" type="ORF">DXT99_00350</name>
</gene>
<dbReference type="AlphaFoldDB" id="A0A3D8LHY1"/>
<dbReference type="Proteomes" id="UP000256708">
    <property type="component" value="Unassembled WGS sequence"/>
</dbReference>
<evidence type="ECO:0000313" key="3">
    <source>
        <dbReference type="Proteomes" id="UP000256708"/>
    </source>
</evidence>
<sequence>MNVRLQLIELEDQKWFPHVIRQGMLDFLRFMISKLGAYKPALPLLQELLERTSQRHITDLCSGAGGGIEGVQQALSQRIGTTVRVTLTDLYPNLGAYRYLQQTSGGALDFIPEPIDATAVPESITGVRTIFSSFHHFPPPVAKAILQDAANNRSAIGVFEGASKSWLEVLVLWLFFPVVIVVVTPFIRPFKFSRLFFTYIIPLIPLGILWDGTVSLLRIYTPQMLHRMTKEINSPDYNWRTGKVGARLGKHVIYLIGYPVE</sequence>
<keyword evidence="1" id="KW-0812">Transmembrane</keyword>
<keyword evidence="1" id="KW-1133">Transmembrane helix</keyword>
<feature type="transmembrane region" description="Helical" evidence="1">
    <location>
        <begin position="169"/>
        <end position="187"/>
    </location>
</feature>
<dbReference type="RefSeq" id="WP_115563525.1">
    <property type="nucleotide sequence ID" value="NZ_QRGR01000001.1"/>
</dbReference>
<dbReference type="OrthoDB" id="117053at2"/>
<keyword evidence="2" id="KW-0489">Methyltransferase</keyword>
<dbReference type="EMBL" id="QRGR01000001">
    <property type="protein sequence ID" value="RDV17005.1"/>
    <property type="molecule type" value="Genomic_DNA"/>
</dbReference>
<proteinExistence type="predicted"/>
<accession>A0A3D8LHY1</accession>
<keyword evidence="1" id="KW-0472">Membrane</keyword>
<feature type="transmembrane region" description="Helical" evidence="1">
    <location>
        <begin position="199"/>
        <end position="220"/>
    </location>
</feature>
<name>A0A3D8LHY1_9BACT</name>
<evidence type="ECO:0000256" key="1">
    <source>
        <dbReference type="SAM" id="Phobius"/>
    </source>
</evidence>